<evidence type="ECO:0000313" key="2">
    <source>
        <dbReference type="Proteomes" id="UP000269883"/>
    </source>
</evidence>
<proteinExistence type="predicted"/>
<dbReference type="AlphaFoldDB" id="A0A2Z6AU52"/>
<evidence type="ECO:0000313" key="1">
    <source>
        <dbReference type="EMBL" id="BBD06748.1"/>
    </source>
</evidence>
<organism evidence="1 2">
    <name type="scientific">Desulfovibrio ferrophilus</name>
    <dbReference type="NCBI Taxonomy" id="241368"/>
    <lineage>
        <taxon>Bacteria</taxon>
        <taxon>Pseudomonadati</taxon>
        <taxon>Thermodesulfobacteriota</taxon>
        <taxon>Desulfovibrionia</taxon>
        <taxon>Desulfovibrionales</taxon>
        <taxon>Desulfovibrionaceae</taxon>
        <taxon>Desulfovibrio</taxon>
    </lineage>
</organism>
<gene>
    <name evidence="1" type="ORF">DFE_0022</name>
</gene>
<name>A0A2Z6AU52_9BACT</name>
<dbReference type="EMBL" id="AP017378">
    <property type="protein sequence ID" value="BBD06748.1"/>
    <property type="molecule type" value="Genomic_DNA"/>
</dbReference>
<protein>
    <submittedName>
        <fullName evidence="1">Multidrug transporter AcrB</fullName>
    </submittedName>
</protein>
<dbReference type="Proteomes" id="UP000269883">
    <property type="component" value="Chromosome"/>
</dbReference>
<reference evidence="1 2" key="1">
    <citation type="journal article" date="2018" name="Sci. Adv.">
        <title>Multi-heme cytochromes provide a pathway for survival in energy-limited environments.</title>
        <authorList>
            <person name="Deng X."/>
            <person name="Dohmae N."/>
            <person name="Nealson K.H."/>
            <person name="Hashimoto K."/>
            <person name="Okamoto A."/>
        </authorList>
    </citation>
    <scope>NUCLEOTIDE SEQUENCE [LARGE SCALE GENOMIC DNA]</scope>
    <source>
        <strain evidence="1 2">IS5</strain>
    </source>
</reference>
<accession>A0A2Z6AU52</accession>
<keyword evidence="2" id="KW-1185">Reference proteome</keyword>
<sequence length="68" mass="7675">MAKFKVFILTRDVSPEAEGKHPSETEKMISYDMETETGDEAVSRARAQFDLEHAAPYIHVEGVSVMEM</sequence>
<dbReference type="RefSeq" id="WP_126375564.1">
    <property type="nucleotide sequence ID" value="NZ_AP017378.1"/>
</dbReference>
<dbReference type="KEGG" id="dfl:DFE_0022"/>